<protein>
    <submittedName>
        <fullName evidence="2">Uncharacterized protein</fullName>
    </submittedName>
</protein>
<evidence type="ECO:0000313" key="2">
    <source>
        <dbReference type="EMBL" id="MPN16714.1"/>
    </source>
</evidence>
<gene>
    <name evidence="2" type="ORF">SDC9_164059</name>
</gene>
<dbReference type="AlphaFoldDB" id="A0A645FXU2"/>
<feature type="region of interest" description="Disordered" evidence="1">
    <location>
        <begin position="150"/>
        <end position="172"/>
    </location>
</feature>
<comment type="caution">
    <text evidence="2">The sequence shown here is derived from an EMBL/GenBank/DDBJ whole genome shotgun (WGS) entry which is preliminary data.</text>
</comment>
<reference evidence="2" key="1">
    <citation type="submission" date="2019-08" db="EMBL/GenBank/DDBJ databases">
        <authorList>
            <person name="Kucharzyk K."/>
            <person name="Murdoch R.W."/>
            <person name="Higgins S."/>
            <person name="Loffler F."/>
        </authorList>
    </citation>
    <scope>NUCLEOTIDE SEQUENCE</scope>
</reference>
<accession>A0A645FXU2</accession>
<name>A0A645FXU2_9ZZZZ</name>
<organism evidence="2">
    <name type="scientific">bioreactor metagenome</name>
    <dbReference type="NCBI Taxonomy" id="1076179"/>
    <lineage>
        <taxon>unclassified sequences</taxon>
        <taxon>metagenomes</taxon>
        <taxon>ecological metagenomes</taxon>
    </lineage>
</organism>
<evidence type="ECO:0000256" key="1">
    <source>
        <dbReference type="SAM" id="MobiDB-lite"/>
    </source>
</evidence>
<proteinExistence type="predicted"/>
<dbReference type="EMBL" id="VSSQ01063710">
    <property type="protein sequence ID" value="MPN16714.1"/>
    <property type="molecule type" value="Genomic_DNA"/>
</dbReference>
<sequence>MGQRAQRVVVATAGQSELAQRRRQHRAHPHRLLAVLGALQRVRDRHQHALAHQRAGECRERLGGHAANAGRPGAVLDHAIRAAQQVVLKGVPAVATARDKVAVERAVLPQLVHQAEHQRRIGHGRGGDPLGVDVGGQIAAQRAHVDEAAAAPRRRQHGAALGVAADAARRHA</sequence>